<evidence type="ECO:0000256" key="4">
    <source>
        <dbReference type="ARBA" id="ARBA00022840"/>
    </source>
</evidence>
<proteinExistence type="predicted"/>
<accession>A0A103XI08</accession>
<dbReference type="AlphaFoldDB" id="A0A103XI08"/>
<keyword evidence="6" id="KW-1185">Reference proteome</keyword>
<dbReference type="GO" id="GO:0004386">
    <property type="term" value="F:helicase activity"/>
    <property type="evidence" value="ECO:0007669"/>
    <property type="project" value="UniProtKB-KW"/>
</dbReference>
<comment type="caution">
    <text evidence="5">The sequence shown here is derived from an EMBL/GenBank/DDBJ whole genome shotgun (WGS) entry which is preliminary data.</text>
</comment>
<organism evidence="5 6">
    <name type="scientific">Cynara cardunculus var. scolymus</name>
    <name type="common">Globe artichoke</name>
    <name type="synonym">Cynara scolymus</name>
    <dbReference type="NCBI Taxonomy" id="59895"/>
    <lineage>
        <taxon>Eukaryota</taxon>
        <taxon>Viridiplantae</taxon>
        <taxon>Streptophyta</taxon>
        <taxon>Embryophyta</taxon>
        <taxon>Tracheophyta</taxon>
        <taxon>Spermatophyta</taxon>
        <taxon>Magnoliopsida</taxon>
        <taxon>eudicotyledons</taxon>
        <taxon>Gunneridae</taxon>
        <taxon>Pentapetalae</taxon>
        <taxon>asterids</taxon>
        <taxon>campanulids</taxon>
        <taxon>Asterales</taxon>
        <taxon>Asteraceae</taxon>
        <taxon>Carduoideae</taxon>
        <taxon>Cardueae</taxon>
        <taxon>Carduinae</taxon>
        <taxon>Cynara</taxon>
    </lineage>
</organism>
<evidence type="ECO:0000313" key="6">
    <source>
        <dbReference type="Proteomes" id="UP000243975"/>
    </source>
</evidence>
<dbReference type="GO" id="GO:0005524">
    <property type="term" value="F:ATP binding"/>
    <property type="evidence" value="ECO:0007669"/>
    <property type="project" value="UniProtKB-KW"/>
</dbReference>
<dbReference type="EMBL" id="LEKV01005074">
    <property type="protein sequence ID" value="KVH91146.1"/>
    <property type="molecule type" value="Genomic_DNA"/>
</dbReference>
<gene>
    <name evidence="5" type="ORF">Ccrd_006841</name>
</gene>
<evidence type="ECO:0000313" key="5">
    <source>
        <dbReference type="EMBL" id="KVH91146.1"/>
    </source>
</evidence>
<reference evidence="5 6" key="1">
    <citation type="journal article" date="2016" name="Sci. Rep.">
        <title>The genome sequence of the outbreeding globe artichoke constructed de novo incorporating a phase-aware low-pass sequencing strategy of F1 progeny.</title>
        <authorList>
            <person name="Scaglione D."/>
            <person name="Reyes-Chin-Wo S."/>
            <person name="Acquadro A."/>
            <person name="Froenicke L."/>
            <person name="Portis E."/>
            <person name="Beitel C."/>
            <person name="Tirone M."/>
            <person name="Mauro R."/>
            <person name="Lo Monaco A."/>
            <person name="Mauromicale G."/>
            <person name="Faccioli P."/>
            <person name="Cattivelli L."/>
            <person name="Rieseberg L."/>
            <person name="Michelmore R."/>
            <person name="Lanteri S."/>
        </authorList>
    </citation>
    <scope>NUCLEOTIDE SEQUENCE [LARGE SCALE GENOMIC DNA]</scope>
    <source>
        <strain evidence="5">2C</strain>
    </source>
</reference>
<evidence type="ECO:0000256" key="1">
    <source>
        <dbReference type="ARBA" id="ARBA00022741"/>
    </source>
</evidence>
<dbReference type="InterPro" id="IPR027417">
    <property type="entry name" value="P-loop_NTPase"/>
</dbReference>
<evidence type="ECO:0000256" key="2">
    <source>
        <dbReference type="ARBA" id="ARBA00022801"/>
    </source>
</evidence>
<dbReference type="Gramene" id="KVH91146">
    <property type="protein sequence ID" value="KVH91146"/>
    <property type="gene ID" value="Ccrd_006841"/>
</dbReference>
<dbReference type="GO" id="GO:0016787">
    <property type="term" value="F:hydrolase activity"/>
    <property type="evidence" value="ECO:0007669"/>
    <property type="project" value="UniProtKB-KW"/>
</dbReference>
<sequence>MALQTSRVLQRTWKTRDIQIMVSDTRIRLNDDIMSLYQRDHLLVGTLGRILDLARKGIYILKDCAMLVMDELKTVLYQRIPLQLIHDKHYTIFHQIKIQPQQKSNTYTNIYERVLVQNSCDGSSNITSLQRTWKTQKHGRINLKDDIMRLYQSIHSLVDIPRRI</sequence>
<keyword evidence="2" id="KW-0378">Hydrolase</keyword>
<dbReference type="SUPFAM" id="SSF52540">
    <property type="entry name" value="P-loop containing nucleoside triphosphate hydrolases"/>
    <property type="match status" value="1"/>
</dbReference>
<keyword evidence="3 5" id="KW-0347">Helicase</keyword>
<keyword evidence="1" id="KW-0547">Nucleotide-binding</keyword>
<keyword evidence="4" id="KW-0067">ATP-binding</keyword>
<dbReference type="Proteomes" id="UP000243975">
    <property type="component" value="Unassembled WGS sequence"/>
</dbReference>
<dbReference type="STRING" id="59895.A0A103XI08"/>
<protein>
    <submittedName>
        <fullName evidence="5">DNA/RNA helicase, DEAD/DEAH box type, N-terminal</fullName>
    </submittedName>
</protein>
<evidence type="ECO:0000256" key="3">
    <source>
        <dbReference type="ARBA" id="ARBA00022806"/>
    </source>
</evidence>
<name>A0A103XI08_CYNCS</name>
<dbReference type="PANTHER" id="PTHR47960">
    <property type="entry name" value="DEAD-BOX ATP-DEPENDENT RNA HELICASE 50"/>
    <property type="match status" value="1"/>
</dbReference>
<dbReference type="Gene3D" id="3.40.50.300">
    <property type="entry name" value="P-loop containing nucleotide triphosphate hydrolases"/>
    <property type="match status" value="1"/>
</dbReference>